<dbReference type="GO" id="GO:0005741">
    <property type="term" value="C:mitochondrial outer membrane"/>
    <property type="evidence" value="ECO:0007669"/>
    <property type="project" value="UniProtKB-SubCell"/>
</dbReference>
<evidence type="ECO:0000256" key="1">
    <source>
        <dbReference type="ARBA" id="ARBA00004294"/>
    </source>
</evidence>
<feature type="region of interest" description="Disordered" evidence="8">
    <location>
        <begin position="466"/>
        <end position="489"/>
    </location>
</feature>
<evidence type="ECO:0000256" key="9">
    <source>
        <dbReference type="SAM" id="Phobius"/>
    </source>
</evidence>
<reference evidence="10 11" key="1">
    <citation type="submission" date="2018-10" db="EMBL/GenBank/DDBJ databases">
        <authorList>
            <consortium name="Pathogen Informatics"/>
        </authorList>
    </citation>
    <scope>NUCLEOTIDE SEQUENCE [LARGE SCALE GENOMIC DNA]</scope>
</reference>
<dbReference type="WBParaSite" id="MCU_010937-RA">
    <property type="protein sequence ID" value="MCU_010937-RA"/>
    <property type="gene ID" value="MCU_010937"/>
</dbReference>
<dbReference type="PANTHER" id="PTHR21508">
    <property type="entry name" value="MITOGUARDIN"/>
    <property type="match status" value="1"/>
</dbReference>
<dbReference type="Proteomes" id="UP000267029">
    <property type="component" value="Unassembled WGS sequence"/>
</dbReference>
<dbReference type="STRING" id="53468.A0A0R3UQ95"/>
<accession>A0A0R3UQ95</accession>
<dbReference type="GO" id="GO:0008053">
    <property type="term" value="P:mitochondrial fusion"/>
    <property type="evidence" value="ECO:0007669"/>
    <property type="project" value="InterPro"/>
</dbReference>
<evidence type="ECO:0000313" key="12">
    <source>
        <dbReference type="WBParaSite" id="MCU_010937-RA"/>
    </source>
</evidence>
<evidence type="ECO:0000256" key="4">
    <source>
        <dbReference type="ARBA" id="ARBA00022787"/>
    </source>
</evidence>
<feature type="transmembrane region" description="Helical" evidence="9">
    <location>
        <begin position="12"/>
        <end position="35"/>
    </location>
</feature>
<evidence type="ECO:0000313" key="11">
    <source>
        <dbReference type="Proteomes" id="UP000267029"/>
    </source>
</evidence>
<name>A0A0R3UQ95_MESCO</name>
<evidence type="ECO:0000256" key="7">
    <source>
        <dbReference type="ARBA" id="ARBA00023136"/>
    </source>
</evidence>
<evidence type="ECO:0000256" key="8">
    <source>
        <dbReference type="SAM" id="MobiDB-lite"/>
    </source>
</evidence>
<comment type="similarity">
    <text evidence="2">Belongs to the mitoguardin family.</text>
</comment>
<evidence type="ECO:0000256" key="6">
    <source>
        <dbReference type="ARBA" id="ARBA00023128"/>
    </source>
</evidence>
<gene>
    <name evidence="10" type="ORF">MCOS_LOCUS10046</name>
</gene>
<keyword evidence="7 9" id="KW-0472">Membrane</keyword>
<dbReference type="Pfam" id="PF10265">
    <property type="entry name" value="Miga"/>
    <property type="match status" value="1"/>
</dbReference>
<reference evidence="12" key="2">
    <citation type="submission" date="2019-11" db="UniProtKB">
        <authorList>
            <consortium name="WormBaseParasite"/>
        </authorList>
    </citation>
    <scope>IDENTIFICATION</scope>
</reference>
<evidence type="ECO:0000256" key="2">
    <source>
        <dbReference type="ARBA" id="ARBA00008969"/>
    </source>
</evidence>
<feature type="compositionally biased region" description="Acidic residues" evidence="8">
    <location>
        <begin position="466"/>
        <end position="478"/>
    </location>
</feature>
<keyword evidence="11" id="KW-1185">Reference proteome</keyword>
<dbReference type="PANTHER" id="PTHR21508:SF5">
    <property type="entry name" value="MITOGUARDIN"/>
    <property type="match status" value="1"/>
</dbReference>
<keyword evidence="3 9" id="KW-0812">Transmembrane</keyword>
<organism evidence="10 11">
    <name type="scientific">Mesocestoides corti</name>
    <name type="common">Flatworm</name>
    <dbReference type="NCBI Taxonomy" id="53468"/>
    <lineage>
        <taxon>Eukaryota</taxon>
        <taxon>Metazoa</taxon>
        <taxon>Spiralia</taxon>
        <taxon>Lophotrochozoa</taxon>
        <taxon>Platyhelminthes</taxon>
        <taxon>Cestoda</taxon>
        <taxon>Eucestoda</taxon>
        <taxon>Cyclophyllidea</taxon>
        <taxon>Mesocestoididae</taxon>
        <taxon>Mesocestoides</taxon>
    </lineage>
</organism>
<dbReference type="OrthoDB" id="8880065at2759"/>
<dbReference type="EMBL" id="UXSR01005954">
    <property type="protein sequence ID" value="VDD84043.1"/>
    <property type="molecule type" value="Genomic_DNA"/>
</dbReference>
<comment type="subcellular location">
    <subcellularLocation>
        <location evidence="1">Mitochondrion outer membrane</location>
    </subcellularLocation>
</comment>
<dbReference type="InterPro" id="IPR019392">
    <property type="entry name" value="Miga"/>
</dbReference>
<evidence type="ECO:0000256" key="3">
    <source>
        <dbReference type="ARBA" id="ARBA00022692"/>
    </source>
</evidence>
<evidence type="ECO:0000256" key="5">
    <source>
        <dbReference type="ARBA" id="ARBA00022989"/>
    </source>
</evidence>
<protein>
    <submittedName>
        <fullName evidence="12">Mitoguardin 1</fullName>
    </submittedName>
</protein>
<keyword evidence="4" id="KW-1000">Mitochondrion outer membrane</keyword>
<sequence>MSKHWVIRIQKPSIKVTVSLIVAGAAAVCTCWFIKRFFSRNSTGVNRKCTSDQKKSLHFGHGSSNLAFNPSEESLSLQSRGVLVPNRKLCGQVPPHGNSISTVASLSLDCGSIGLQTLSKIIEQLEECLYKIQNTVYQVNPADLKIDMFIKELQSFLETSYLLRERYKRIFIQQAPNAAPELQLIDSQSDADSESFFSTAEDIDYSELEIHIMSNFHRPFYRRALMELNEGNFVCRSVRTGMMNCQSDIEYLGKLICVRRAFDYIVSQAQPVGWIIQVGRSLAWGVLICLGYSTTEFEEAFTGLLEYLESVKSSANLSSLVDELASKGVQSLNFYDIVFDRILIDALENLGNPPSSILALTRNSWLSSSFKRSALDSAVWTLMAAKRKLLKYSDGFFSRYYRLVETIAPALAWGFLGSDETVNTFCESLRDEMVTFVRSLFMFAESDSSGAVESDCTSSQYLDFDENDSGSVEEEDDATITPDRLESDEGPVKCSPLPMFYSGMDFTSIEATSACIYANMAILEKRLSSLITEFAANCQTDIETLIHCGLSIKQPNLPQASVSDVRPSPHLV</sequence>
<proteinExistence type="inferred from homology"/>
<evidence type="ECO:0000313" key="10">
    <source>
        <dbReference type="EMBL" id="VDD84043.1"/>
    </source>
</evidence>
<keyword evidence="6" id="KW-0496">Mitochondrion</keyword>
<keyword evidence="5 9" id="KW-1133">Transmembrane helix</keyword>
<dbReference type="AlphaFoldDB" id="A0A0R3UQ95"/>